<proteinExistence type="predicted"/>
<feature type="non-terminal residue" evidence="1">
    <location>
        <position position="88"/>
    </location>
</feature>
<keyword evidence="2" id="KW-1185">Reference proteome</keyword>
<reference evidence="1 2" key="1">
    <citation type="submission" date="2014-04" db="EMBL/GenBank/DDBJ databases">
        <title>Evolutionary Origins and Diversification of the Mycorrhizal Mutualists.</title>
        <authorList>
            <consortium name="DOE Joint Genome Institute"/>
            <consortium name="Mycorrhizal Genomics Consortium"/>
            <person name="Kohler A."/>
            <person name="Kuo A."/>
            <person name="Nagy L.G."/>
            <person name="Floudas D."/>
            <person name="Copeland A."/>
            <person name="Barry K.W."/>
            <person name="Cichocki N."/>
            <person name="Veneault-Fourrey C."/>
            <person name="LaButti K."/>
            <person name="Lindquist E.A."/>
            <person name="Lipzen A."/>
            <person name="Lundell T."/>
            <person name="Morin E."/>
            <person name="Murat C."/>
            <person name="Riley R."/>
            <person name="Ohm R."/>
            <person name="Sun H."/>
            <person name="Tunlid A."/>
            <person name="Henrissat B."/>
            <person name="Grigoriev I.V."/>
            <person name="Hibbett D.S."/>
            <person name="Martin F."/>
        </authorList>
    </citation>
    <scope>NUCLEOTIDE SEQUENCE [LARGE SCALE GENOMIC DNA]</scope>
    <source>
        <strain evidence="1 2">Koide BX008</strain>
    </source>
</reference>
<gene>
    <name evidence="1" type="ORF">M378DRAFT_160309</name>
</gene>
<sequence length="88" mass="9911">MPPSCMAFETPPSNFLQLITPLQVQLAISCGTTPIAHRNDLWLNCDAIRTRVQPAILIALDISHRYSCFPDEALAILYTSRRSRVHEC</sequence>
<protein>
    <submittedName>
        <fullName evidence="1">Uncharacterized protein</fullName>
    </submittedName>
</protein>
<organism evidence="1 2">
    <name type="scientific">Amanita muscaria (strain Koide BX008)</name>
    <dbReference type="NCBI Taxonomy" id="946122"/>
    <lineage>
        <taxon>Eukaryota</taxon>
        <taxon>Fungi</taxon>
        <taxon>Dikarya</taxon>
        <taxon>Basidiomycota</taxon>
        <taxon>Agaricomycotina</taxon>
        <taxon>Agaricomycetes</taxon>
        <taxon>Agaricomycetidae</taxon>
        <taxon>Agaricales</taxon>
        <taxon>Pluteineae</taxon>
        <taxon>Amanitaceae</taxon>
        <taxon>Amanita</taxon>
    </lineage>
</organism>
<dbReference type="HOGENOM" id="CLU_2474868_0_0_1"/>
<dbReference type="Proteomes" id="UP000054549">
    <property type="component" value="Unassembled WGS sequence"/>
</dbReference>
<evidence type="ECO:0000313" key="2">
    <source>
        <dbReference type="Proteomes" id="UP000054549"/>
    </source>
</evidence>
<dbReference type="AlphaFoldDB" id="A0A0C2WYA6"/>
<name>A0A0C2WYA6_AMAMK</name>
<evidence type="ECO:0000313" key="1">
    <source>
        <dbReference type="EMBL" id="KIL66802.1"/>
    </source>
</evidence>
<dbReference type="InParanoid" id="A0A0C2WYA6"/>
<dbReference type="EMBL" id="KN818234">
    <property type="protein sequence ID" value="KIL66802.1"/>
    <property type="molecule type" value="Genomic_DNA"/>
</dbReference>
<accession>A0A0C2WYA6</accession>